<proteinExistence type="predicted"/>
<name>A0A1F5DPW5_9BACT</name>
<dbReference type="CDD" id="cd00093">
    <property type="entry name" value="HTH_XRE"/>
    <property type="match status" value="1"/>
</dbReference>
<dbReference type="Proteomes" id="UP000178764">
    <property type="component" value="Unassembled WGS sequence"/>
</dbReference>
<dbReference type="InterPro" id="IPR001387">
    <property type="entry name" value="Cro/C1-type_HTH"/>
</dbReference>
<dbReference type="PANTHER" id="PTHR46797:SF1">
    <property type="entry name" value="METHYLPHOSPHONATE SYNTHASE"/>
    <property type="match status" value="1"/>
</dbReference>
<evidence type="ECO:0000259" key="2">
    <source>
        <dbReference type="PROSITE" id="PS50943"/>
    </source>
</evidence>
<keyword evidence="1" id="KW-0238">DNA-binding</keyword>
<protein>
    <recommendedName>
        <fullName evidence="2">HTH cro/C1-type domain-containing protein</fullName>
    </recommendedName>
</protein>
<dbReference type="EMBL" id="MEZT01000005">
    <property type="protein sequence ID" value="OGD57183.1"/>
    <property type="molecule type" value="Genomic_DNA"/>
</dbReference>
<dbReference type="InterPro" id="IPR010982">
    <property type="entry name" value="Lambda_DNA-bd_dom_sf"/>
</dbReference>
<dbReference type="Gene3D" id="1.10.260.40">
    <property type="entry name" value="lambda repressor-like DNA-binding domains"/>
    <property type="match status" value="1"/>
</dbReference>
<dbReference type="GO" id="GO:0003677">
    <property type="term" value="F:DNA binding"/>
    <property type="evidence" value="ECO:0007669"/>
    <property type="project" value="UniProtKB-KW"/>
</dbReference>
<organism evidence="3 4">
    <name type="scientific">Candidatus Berkelbacteria bacterium RBG_13_40_8</name>
    <dbReference type="NCBI Taxonomy" id="1797467"/>
    <lineage>
        <taxon>Bacteria</taxon>
        <taxon>Candidatus Berkelbacteria</taxon>
    </lineage>
</organism>
<sequence length="90" mass="10155">MQSFEKFKKEALKNPKVAAEYKRLAPRYQLISELIRIRIKKGLTQEELAKKAGTKQSVIARIESGNANPSLNSIEKILQAMNVGLCIKLK</sequence>
<dbReference type="PROSITE" id="PS50943">
    <property type="entry name" value="HTH_CROC1"/>
    <property type="match status" value="1"/>
</dbReference>
<dbReference type="PANTHER" id="PTHR46797">
    <property type="entry name" value="HTH-TYPE TRANSCRIPTIONAL REGULATOR"/>
    <property type="match status" value="1"/>
</dbReference>
<dbReference type="GO" id="GO:0005829">
    <property type="term" value="C:cytosol"/>
    <property type="evidence" value="ECO:0007669"/>
    <property type="project" value="TreeGrafter"/>
</dbReference>
<dbReference type="Pfam" id="PF01381">
    <property type="entry name" value="HTH_3"/>
    <property type="match status" value="1"/>
</dbReference>
<dbReference type="InterPro" id="IPR050807">
    <property type="entry name" value="TransReg_Diox_bact_type"/>
</dbReference>
<gene>
    <name evidence="3" type="ORF">A2V71_02060</name>
</gene>
<comment type="caution">
    <text evidence="3">The sequence shown here is derived from an EMBL/GenBank/DDBJ whole genome shotgun (WGS) entry which is preliminary data.</text>
</comment>
<feature type="domain" description="HTH cro/C1-type" evidence="2">
    <location>
        <begin position="34"/>
        <end position="85"/>
    </location>
</feature>
<dbReference type="AlphaFoldDB" id="A0A1F5DPW5"/>
<evidence type="ECO:0000256" key="1">
    <source>
        <dbReference type="ARBA" id="ARBA00023125"/>
    </source>
</evidence>
<evidence type="ECO:0000313" key="3">
    <source>
        <dbReference type="EMBL" id="OGD57183.1"/>
    </source>
</evidence>
<accession>A0A1F5DPW5</accession>
<dbReference type="SUPFAM" id="SSF47413">
    <property type="entry name" value="lambda repressor-like DNA-binding domains"/>
    <property type="match status" value="1"/>
</dbReference>
<dbReference type="SMART" id="SM00530">
    <property type="entry name" value="HTH_XRE"/>
    <property type="match status" value="1"/>
</dbReference>
<reference evidence="3 4" key="1">
    <citation type="journal article" date="2016" name="Nat. Commun.">
        <title>Thousands of microbial genomes shed light on interconnected biogeochemical processes in an aquifer system.</title>
        <authorList>
            <person name="Anantharaman K."/>
            <person name="Brown C.T."/>
            <person name="Hug L.A."/>
            <person name="Sharon I."/>
            <person name="Castelle C.J."/>
            <person name="Probst A.J."/>
            <person name="Thomas B.C."/>
            <person name="Singh A."/>
            <person name="Wilkins M.J."/>
            <person name="Karaoz U."/>
            <person name="Brodie E.L."/>
            <person name="Williams K.H."/>
            <person name="Hubbard S.S."/>
            <person name="Banfield J.F."/>
        </authorList>
    </citation>
    <scope>NUCLEOTIDE SEQUENCE [LARGE SCALE GENOMIC DNA]</scope>
</reference>
<dbReference type="GO" id="GO:0003700">
    <property type="term" value="F:DNA-binding transcription factor activity"/>
    <property type="evidence" value="ECO:0007669"/>
    <property type="project" value="TreeGrafter"/>
</dbReference>
<evidence type="ECO:0000313" key="4">
    <source>
        <dbReference type="Proteomes" id="UP000178764"/>
    </source>
</evidence>